<evidence type="ECO:0000313" key="1">
    <source>
        <dbReference type="EMBL" id="KAK7679193.1"/>
    </source>
</evidence>
<organism evidence="1 2">
    <name type="scientific">Cerrena zonata</name>
    <dbReference type="NCBI Taxonomy" id="2478898"/>
    <lineage>
        <taxon>Eukaryota</taxon>
        <taxon>Fungi</taxon>
        <taxon>Dikarya</taxon>
        <taxon>Basidiomycota</taxon>
        <taxon>Agaricomycotina</taxon>
        <taxon>Agaricomycetes</taxon>
        <taxon>Polyporales</taxon>
        <taxon>Cerrenaceae</taxon>
        <taxon>Cerrena</taxon>
    </lineage>
</organism>
<accession>A0AAW0FCE9</accession>
<sequence length="96" mass="10906">MPSSQFIKLSKILRRQKSNRLFQLSTGYILTSTGFRNPRPWHARPATKQTKLPIISSLSAVPTNTSDQPSMHVSGYILQLPTHPSDQYTDEVERQP</sequence>
<name>A0AAW0FCE9_9APHY</name>
<evidence type="ECO:0000313" key="2">
    <source>
        <dbReference type="Proteomes" id="UP001385951"/>
    </source>
</evidence>
<dbReference type="Proteomes" id="UP001385951">
    <property type="component" value="Unassembled WGS sequence"/>
</dbReference>
<protein>
    <submittedName>
        <fullName evidence="1">Uncharacterized protein</fullName>
    </submittedName>
</protein>
<dbReference type="AlphaFoldDB" id="A0AAW0FCE9"/>
<keyword evidence="2" id="KW-1185">Reference proteome</keyword>
<gene>
    <name evidence="1" type="ORF">QCA50_017771</name>
</gene>
<comment type="caution">
    <text evidence="1">The sequence shown here is derived from an EMBL/GenBank/DDBJ whole genome shotgun (WGS) entry which is preliminary data.</text>
</comment>
<proteinExistence type="predicted"/>
<dbReference type="EMBL" id="JASBNA010000062">
    <property type="protein sequence ID" value="KAK7679193.1"/>
    <property type="molecule type" value="Genomic_DNA"/>
</dbReference>
<reference evidence="1 2" key="1">
    <citation type="submission" date="2022-09" db="EMBL/GenBank/DDBJ databases">
        <authorList>
            <person name="Palmer J.M."/>
        </authorList>
    </citation>
    <scope>NUCLEOTIDE SEQUENCE [LARGE SCALE GENOMIC DNA]</scope>
    <source>
        <strain evidence="1 2">DSM 7382</strain>
    </source>
</reference>